<gene>
    <name evidence="1" type="ORF">GA0070610_1169</name>
</gene>
<dbReference type="Gene3D" id="2.130.10.10">
    <property type="entry name" value="YVTN repeat-like/Quinoprotein amine dehydrogenase"/>
    <property type="match status" value="1"/>
</dbReference>
<name>A0A1C5G4X4_MICEH</name>
<dbReference type="InterPro" id="IPR015943">
    <property type="entry name" value="WD40/YVTN_repeat-like_dom_sf"/>
</dbReference>
<evidence type="ECO:0000313" key="2">
    <source>
        <dbReference type="Proteomes" id="UP000198251"/>
    </source>
</evidence>
<dbReference type="AlphaFoldDB" id="A0A1C5G4X4"/>
<sequence length="167" mass="17702">MAASGAVLREWSLPDPVVFPDGAGSYGVSNDGRVTFLSGRRTVMTFHPVSGVQVLWHHERDLRPQSPILHGDTLWLVEDDGISVVDLNHGAVTDVRHLPHGAVCAAALVSGGVLFAFADGSLVTIDRAGNVAARLRLSTRIGRLVPGDSGLTHAIGKGHIITLRPRP</sequence>
<reference evidence="1 2" key="1">
    <citation type="submission" date="2016-06" db="EMBL/GenBank/DDBJ databases">
        <authorList>
            <person name="Kjaerup R.B."/>
            <person name="Dalgaard T.S."/>
            <person name="Juul-Madsen H.R."/>
        </authorList>
    </citation>
    <scope>NUCLEOTIDE SEQUENCE [LARGE SCALE GENOMIC DNA]</scope>
    <source>
        <strain evidence="1 2">DSM 43913</strain>
    </source>
</reference>
<accession>A0A1C5G4X4</accession>
<organism evidence="1 2">
    <name type="scientific">Micromonospora echinofusca</name>
    <dbReference type="NCBI Taxonomy" id="47858"/>
    <lineage>
        <taxon>Bacteria</taxon>
        <taxon>Bacillati</taxon>
        <taxon>Actinomycetota</taxon>
        <taxon>Actinomycetes</taxon>
        <taxon>Micromonosporales</taxon>
        <taxon>Micromonosporaceae</taxon>
        <taxon>Micromonospora</taxon>
    </lineage>
</organism>
<keyword evidence="2" id="KW-1185">Reference proteome</keyword>
<evidence type="ECO:0000313" key="1">
    <source>
        <dbReference type="EMBL" id="SCG14945.1"/>
    </source>
</evidence>
<protein>
    <recommendedName>
        <fullName evidence="3">PQQ-like domain-containing protein</fullName>
    </recommendedName>
</protein>
<dbReference type="EMBL" id="LT607733">
    <property type="protein sequence ID" value="SCG14945.1"/>
    <property type="molecule type" value="Genomic_DNA"/>
</dbReference>
<dbReference type="InterPro" id="IPR011047">
    <property type="entry name" value="Quinoprotein_ADH-like_sf"/>
</dbReference>
<evidence type="ECO:0008006" key="3">
    <source>
        <dbReference type="Google" id="ProtNLM"/>
    </source>
</evidence>
<dbReference type="SUPFAM" id="SSF50998">
    <property type="entry name" value="Quinoprotein alcohol dehydrogenase-like"/>
    <property type="match status" value="1"/>
</dbReference>
<proteinExistence type="predicted"/>
<dbReference type="Proteomes" id="UP000198251">
    <property type="component" value="Chromosome I"/>
</dbReference>